<dbReference type="InterPro" id="IPR050708">
    <property type="entry name" value="T6SS_VgrG/RHS"/>
</dbReference>
<protein>
    <submittedName>
        <fullName evidence="1">RHS repeat-associated core domain-containing protein</fullName>
    </submittedName>
</protein>
<comment type="caution">
    <text evidence="1">The sequence shown here is derived from an EMBL/GenBank/DDBJ whole genome shotgun (WGS) entry which is preliminary data.</text>
</comment>
<sequence>MGQLNPFRYRGYYYDTESGLYYLQNRYYDPLVKRFINCDTIAGNTGAIDSHNTYSYCKNNPINNTDTNGQSCFKFLMKVVTKYIARPIVNAIKSVAKKQSWTKSFGGSISGAIGPFIGNVTAGLVMDSQGRIGYQKGVSGGFSNQRSARSVSAGFYSSSSNVPDIRHEIEESYLLGGSATVPIPAEPPIPITIGMDGTIQVDREGNTFLGESTNVGISYPPTLSSEAHVMWSESDTQYLFNIYEELDKYYTMIEEW</sequence>
<organism evidence="1 2">
    <name type="scientific">Clostridium facile</name>
    <dbReference type="NCBI Taxonomy" id="2763035"/>
    <lineage>
        <taxon>Bacteria</taxon>
        <taxon>Bacillati</taxon>
        <taxon>Bacillota</taxon>
        <taxon>Clostridia</taxon>
        <taxon>Eubacteriales</taxon>
        <taxon>Clostridiaceae</taxon>
        <taxon>Clostridium</taxon>
    </lineage>
</organism>
<dbReference type="Proteomes" id="UP000649151">
    <property type="component" value="Unassembled WGS sequence"/>
</dbReference>
<dbReference type="Gene3D" id="2.180.10.10">
    <property type="entry name" value="RHS repeat-associated core"/>
    <property type="match status" value="1"/>
</dbReference>
<evidence type="ECO:0000313" key="2">
    <source>
        <dbReference type="Proteomes" id="UP000649151"/>
    </source>
</evidence>
<dbReference type="EMBL" id="JACOQK010000001">
    <property type="protein sequence ID" value="MBC5787513.1"/>
    <property type="molecule type" value="Genomic_DNA"/>
</dbReference>
<name>A0ABR7IQX9_9CLOT</name>
<reference evidence="1 2" key="1">
    <citation type="submission" date="2020-08" db="EMBL/GenBank/DDBJ databases">
        <title>Genome public.</title>
        <authorList>
            <person name="Liu C."/>
            <person name="Sun Q."/>
        </authorList>
    </citation>
    <scope>NUCLEOTIDE SEQUENCE [LARGE SCALE GENOMIC DNA]</scope>
    <source>
        <strain evidence="1 2">NSJ-27</strain>
    </source>
</reference>
<evidence type="ECO:0000313" key="1">
    <source>
        <dbReference type="EMBL" id="MBC5787513.1"/>
    </source>
</evidence>
<dbReference type="PANTHER" id="PTHR32305">
    <property type="match status" value="1"/>
</dbReference>
<dbReference type="NCBIfam" id="TIGR03696">
    <property type="entry name" value="Rhs_assc_core"/>
    <property type="match status" value="1"/>
</dbReference>
<dbReference type="InterPro" id="IPR022385">
    <property type="entry name" value="Rhs_assc_core"/>
</dbReference>
<gene>
    <name evidence="1" type="ORF">H8Z77_05680</name>
</gene>
<proteinExistence type="predicted"/>
<accession>A0ABR7IQX9</accession>
<keyword evidence="2" id="KW-1185">Reference proteome</keyword>
<dbReference type="PANTHER" id="PTHR32305:SF15">
    <property type="entry name" value="PROTEIN RHSA-RELATED"/>
    <property type="match status" value="1"/>
</dbReference>